<accession>A0A179UWS3</accession>
<proteinExistence type="predicted"/>
<evidence type="ECO:0000313" key="1">
    <source>
        <dbReference type="EMBL" id="OAT12546.1"/>
    </source>
</evidence>
<sequence>MGAHTGNKSADMRFLKISGTNNNAESRWHKNRMAVSTRGVTKCRLVRQCASSRGSNAPLKIVRPGKTGPNNPKEMPALLLLLILLSYVSYIDIKFLQDLRLLLRLLNLLNLQISQVWRTRKQTVERSAIEPGWDGLLLAA</sequence>
<dbReference type="KEGG" id="bgh:BDBG_07874"/>
<name>A0A179UWS3_BLAGS</name>
<dbReference type="OrthoDB" id="10375111at2759"/>
<dbReference type="Proteomes" id="UP000002038">
    <property type="component" value="Unassembled WGS sequence"/>
</dbReference>
<evidence type="ECO:0000313" key="2">
    <source>
        <dbReference type="Proteomes" id="UP000002038"/>
    </source>
</evidence>
<dbReference type="AlphaFoldDB" id="A0A179UWS3"/>
<gene>
    <name evidence="1" type="ORF">BDBG_07874</name>
</gene>
<organism evidence="1 2">
    <name type="scientific">Blastomyces gilchristii (strain SLH14081)</name>
    <name type="common">Blastomyces dermatitidis</name>
    <dbReference type="NCBI Taxonomy" id="559298"/>
    <lineage>
        <taxon>Eukaryota</taxon>
        <taxon>Fungi</taxon>
        <taxon>Dikarya</taxon>
        <taxon>Ascomycota</taxon>
        <taxon>Pezizomycotina</taxon>
        <taxon>Eurotiomycetes</taxon>
        <taxon>Eurotiomycetidae</taxon>
        <taxon>Onygenales</taxon>
        <taxon>Ajellomycetaceae</taxon>
        <taxon>Blastomyces</taxon>
    </lineage>
</organism>
<dbReference type="VEuPathDB" id="FungiDB:BDBG_07874"/>
<reference evidence="2" key="1">
    <citation type="journal article" date="2015" name="PLoS Genet.">
        <title>The dynamic genome and transcriptome of the human fungal pathogen Blastomyces and close relative Emmonsia.</title>
        <authorList>
            <person name="Munoz J.F."/>
            <person name="Gauthier G.M."/>
            <person name="Desjardins C.A."/>
            <person name="Gallo J.E."/>
            <person name="Holder J."/>
            <person name="Sullivan T.D."/>
            <person name="Marty A.J."/>
            <person name="Carmen J.C."/>
            <person name="Chen Z."/>
            <person name="Ding L."/>
            <person name="Gujja S."/>
            <person name="Magrini V."/>
            <person name="Misas E."/>
            <person name="Mitreva M."/>
            <person name="Priest M."/>
            <person name="Saif S."/>
            <person name="Whiston E.A."/>
            <person name="Young S."/>
            <person name="Zeng Q."/>
            <person name="Goldman W.E."/>
            <person name="Mardis E.R."/>
            <person name="Taylor J.W."/>
            <person name="McEwen J.G."/>
            <person name="Clay O.K."/>
            <person name="Klein B.S."/>
            <person name="Cuomo C.A."/>
        </authorList>
    </citation>
    <scope>NUCLEOTIDE SEQUENCE [LARGE SCALE GENOMIC DNA]</scope>
    <source>
        <strain evidence="2">SLH14081</strain>
    </source>
</reference>
<dbReference type="RefSeq" id="XP_031580440.1">
    <property type="nucleotide sequence ID" value="XM_031723300.1"/>
</dbReference>
<keyword evidence="2" id="KW-1185">Reference proteome</keyword>
<protein>
    <submittedName>
        <fullName evidence="1">Uncharacterized protein</fullName>
    </submittedName>
</protein>
<dbReference type="GeneID" id="8502155"/>
<dbReference type="EMBL" id="GG657468">
    <property type="protein sequence ID" value="OAT12546.1"/>
    <property type="molecule type" value="Genomic_DNA"/>
</dbReference>